<dbReference type="PANTHER" id="PTHR11802">
    <property type="entry name" value="SERINE PROTEASE FAMILY S10 SERINE CARBOXYPEPTIDASE"/>
    <property type="match status" value="1"/>
</dbReference>
<dbReference type="Proteomes" id="UP000813463">
    <property type="component" value="Chromosome 3"/>
</dbReference>
<feature type="chain" id="PRO_5045080537" evidence="2">
    <location>
        <begin position="23"/>
        <end position="466"/>
    </location>
</feature>
<dbReference type="InterPro" id="IPR029058">
    <property type="entry name" value="AB_hydrolase_fold"/>
</dbReference>
<dbReference type="GO" id="GO:0016747">
    <property type="term" value="F:acyltransferase activity, transferring groups other than amino-acyl groups"/>
    <property type="evidence" value="ECO:0000318"/>
    <property type="project" value="GO_Central"/>
</dbReference>
<gene>
    <name evidence="4" type="primary">LOC110778942</name>
</gene>
<sequence length="466" mass="53203">MRTSSIFSIVFLVILCQLNSHAIVSQKVEFLPGFDGPLPFSLETGYIGVDVREETQVFYYFFESENNPKDDPILLWLTGGPLCSAMSAILYEIGPIQLEEVDSITTLPKLVLRQYSWTKTANILFVDFPAGAGFSYSTTHRANYSGDYKASRNINEFLRKWLINHPQFISNPLYLGGDSYTGFTLPLYFVNMLSDNERGLQPLLNLKGYILGNPATDRSIDSNYQVPLAHGMGLISDEFYESLQRTCSGQYQLVNAKNKECWNKIKAFEWGLHGIQVTMTLEDFCDIDSLRVYGIPSTKRRMVAESVNSLYHLKNIGAYSCRKEGYLIARHWMNERSVQDALHVRKGTIGEWIRCNYAFHYSYEVSSSVPYHVKLSAEGFRSLIYSGDHDMIVPFLGTQAWIRSLNYSIVDDWRKWLVDGQIAGFTRTYANKMTFATIKGAGHTAPEYKPKQCASMFMRWIRGEHL</sequence>
<dbReference type="GeneID" id="110778942"/>
<keyword evidence="3" id="KW-1185">Reference proteome</keyword>
<reference evidence="4" key="2">
    <citation type="submission" date="2025-08" db="UniProtKB">
        <authorList>
            <consortium name="RefSeq"/>
        </authorList>
    </citation>
    <scope>IDENTIFICATION</scope>
    <source>
        <tissue evidence="4">Leaf</tissue>
    </source>
</reference>
<evidence type="ECO:0000313" key="4">
    <source>
        <dbReference type="RefSeq" id="XP_021839164.2"/>
    </source>
</evidence>
<dbReference type="SUPFAM" id="SSF53474">
    <property type="entry name" value="alpha/beta-Hydrolases"/>
    <property type="match status" value="1"/>
</dbReference>
<reference evidence="3" key="1">
    <citation type="journal article" date="2021" name="Nat. Commun.">
        <title>Genomic analyses provide insights into spinach domestication and the genetic basis of agronomic traits.</title>
        <authorList>
            <person name="Cai X."/>
            <person name="Sun X."/>
            <person name="Xu C."/>
            <person name="Sun H."/>
            <person name="Wang X."/>
            <person name="Ge C."/>
            <person name="Zhang Z."/>
            <person name="Wang Q."/>
            <person name="Fei Z."/>
            <person name="Jiao C."/>
            <person name="Wang Q."/>
        </authorList>
    </citation>
    <scope>NUCLEOTIDE SEQUENCE [LARGE SCALE GENOMIC DNA]</scope>
    <source>
        <strain evidence="3">cv. Varoflay</strain>
    </source>
</reference>
<dbReference type="AlphaFoldDB" id="A0A9R0I0B2"/>
<keyword evidence="2" id="KW-0732">Signal</keyword>
<evidence type="ECO:0000256" key="2">
    <source>
        <dbReference type="SAM" id="SignalP"/>
    </source>
</evidence>
<feature type="signal peptide" evidence="2">
    <location>
        <begin position="1"/>
        <end position="22"/>
    </location>
</feature>
<dbReference type="GO" id="GO:0019748">
    <property type="term" value="P:secondary metabolic process"/>
    <property type="evidence" value="ECO:0000318"/>
    <property type="project" value="GO_Central"/>
</dbReference>
<comment type="similarity">
    <text evidence="1">Belongs to the peptidase S10 family.</text>
</comment>
<dbReference type="KEGG" id="soe:110778942"/>
<protein>
    <submittedName>
        <fullName evidence="4">Serine carboxypeptidase-like 13</fullName>
    </submittedName>
</protein>
<dbReference type="GO" id="GO:0004185">
    <property type="term" value="F:serine-type carboxypeptidase activity"/>
    <property type="evidence" value="ECO:0007669"/>
    <property type="project" value="InterPro"/>
</dbReference>
<evidence type="ECO:0000256" key="1">
    <source>
        <dbReference type="ARBA" id="ARBA00009431"/>
    </source>
</evidence>
<dbReference type="Pfam" id="PF00450">
    <property type="entry name" value="Peptidase_S10"/>
    <property type="match status" value="1"/>
</dbReference>
<dbReference type="GO" id="GO:0006508">
    <property type="term" value="P:proteolysis"/>
    <property type="evidence" value="ECO:0007669"/>
    <property type="project" value="InterPro"/>
</dbReference>
<evidence type="ECO:0000313" key="3">
    <source>
        <dbReference type="Proteomes" id="UP000813463"/>
    </source>
</evidence>
<accession>A0A9R0I0B2</accession>
<organism evidence="3 4">
    <name type="scientific">Spinacia oleracea</name>
    <name type="common">Spinach</name>
    <dbReference type="NCBI Taxonomy" id="3562"/>
    <lineage>
        <taxon>Eukaryota</taxon>
        <taxon>Viridiplantae</taxon>
        <taxon>Streptophyta</taxon>
        <taxon>Embryophyta</taxon>
        <taxon>Tracheophyta</taxon>
        <taxon>Spermatophyta</taxon>
        <taxon>Magnoliopsida</taxon>
        <taxon>eudicotyledons</taxon>
        <taxon>Gunneridae</taxon>
        <taxon>Pentapetalae</taxon>
        <taxon>Caryophyllales</taxon>
        <taxon>Chenopodiaceae</taxon>
        <taxon>Chenopodioideae</taxon>
        <taxon>Anserineae</taxon>
        <taxon>Spinacia</taxon>
    </lineage>
</organism>
<name>A0A9R0I0B2_SPIOL</name>
<proteinExistence type="inferred from homology"/>
<dbReference type="Gene3D" id="3.40.50.1820">
    <property type="entry name" value="alpha/beta hydrolase"/>
    <property type="match status" value="1"/>
</dbReference>
<dbReference type="InterPro" id="IPR001563">
    <property type="entry name" value="Peptidase_S10"/>
</dbReference>
<dbReference type="PANTHER" id="PTHR11802:SF29">
    <property type="entry name" value="SERINE CARBOXYPEPTIDASE-LIKE 19"/>
    <property type="match status" value="1"/>
</dbReference>
<dbReference type="RefSeq" id="XP_021839164.2">
    <property type="nucleotide sequence ID" value="XM_021983472.2"/>
</dbReference>
<dbReference type="PRINTS" id="PR00724">
    <property type="entry name" value="CRBOXYPTASEC"/>
</dbReference>